<dbReference type="AlphaFoldDB" id="A0A9X0CXT4"/>
<evidence type="ECO:0000313" key="4">
    <source>
        <dbReference type="Proteomes" id="UP001163046"/>
    </source>
</evidence>
<organism evidence="3 4">
    <name type="scientific">Desmophyllum pertusum</name>
    <dbReference type="NCBI Taxonomy" id="174260"/>
    <lineage>
        <taxon>Eukaryota</taxon>
        <taxon>Metazoa</taxon>
        <taxon>Cnidaria</taxon>
        <taxon>Anthozoa</taxon>
        <taxon>Hexacorallia</taxon>
        <taxon>Scleractinia</taxon>
        <taxon>Caryophylliina</taxon>
        <taxon>Caryophylliidae</taxon>
        <taxon>Desmophyllum</taxon>
    </lineage>
</organism>
<protein>
    <recommendedName>
        <fullName evidence="2">Ig-like domain-containing protein</fullName>
    </recommendedName>
</protein>
<dbReference type="InterPro" id="IPR007110">
    <property type="entry name" value="Ig-like_dom"/>
</dbReference>
<accession>A0A9X0CXT4</accession>
<feature type="chain" id="PRO_5040843577" description="Ig-like domain-containing protein" evidence="1">
    <location>
        <begin position="24"/>
        <end position="214"/>
    </location>
</feature>
<evidence type="ECO:0000256" key="1">
    <source>
        <dbReference type="SAM" id="SignalP"/>
    </source>
</evidence>
<keyword evidence="1" id="KW-0732">Signal</keyword>
<reference evidence="3" key="1">
    <citation type="submission" date="2023-01" db="EMBL/GenBank/DDBJ databases">
        <title>Genome assembly of the deep-sea coral Lophelia pertusa.</title>
        <authorList>
            <person name="Herrera S."/>
            <person name="Cordes E."/>
        </authorList>
    </citation>
    <scope>NUCLEOTIDE SEQUENCE</scope>
    <source>
        <strain evidence="3">USNM1676648</strain>
        <tissue evidence="3">Polyp</tissue>
    </source>
</reference>
<dbReference type="EMBL" id="MU826380">
    <property type="protein sequence ID" value="KAJ7377384.1"/>
    <property type="molecule type" value="Genomic_DNA"/>
</dbReference>
<feature type="domain" description="Ig-like" evidence="2">
    <location>
        <begin position="22"/>
        <end position="75"/>
    </location>
</feature>
<evidence type="ECO:0000313" key="3">
    <source>
        <dbReference type="EMBL" id="KAJ7377384.1"/>
    </source>
</evidence>
<sequence length="214" mass="23850">MALYLSCLGFALVFHSLILCVPGSQQAILSVQAPVVYVVVGKSVSLNCIINGTSFLASRVSWKHEGQWLHNQTRPQGTKVPSVNQCVYQMEKQPPEISLLWHVIQSVDDYQSLPFTYNVLFCHKSSIRNKFCLRPPYGYNISRECTDLSSSAGSMVVECNVTSLFKRLFPNLFDAHKEMAGRPLITFTVNIGNVQSDSYGDHSPCSAWDIGNII</sequence>
<dbReference type="PROSITE" id="PS50835">
    <property type="entry name" value="IG_LIKE"/>
    <property type="match status" value="1"/>
</dbReference>
<name>A0A9X0CXT4_9CNID</name>
<dbReference type="OrthoDB" id="5971033at2759"/>
<dbReference type="SUPFAM" id="SSF48726">
    <property type="entry name" value="Immunoglobulin"/>
    <property type="match status" value="1"/>
</dbReference>
<dbReference type="InterPro" id="IPR036179">
    <property type="entry name" value="Ig-like_dom_sf"/>
</dbReference>
<evidence type="ECO:0000259" key="2">
    <source>
        <dbReference type="PROSITE" id="PS50835"/>
    </source>
</evidence>
<keyword evidence="4" id="KW-1185">Reference proteome</keyword>
<feature type="signal peptide" evidence="1">
    <location>
        <begin position="1"/>
        <end position="23"/>
    </location>
</feature>
<gene>
    <name evidence="3" type="ORF">OS493_029744</name>
</gene>
<proteinExistence type="predicted"/>
<comment type="caution">
    <text evidence="3">The sequence shown here is derived from an EMBL/GenBank/DDBJ whole genome shotgun (WGS) entry which is preliminary data.</text>
</comment>
<dbReference type="Proteomes" id="UP001163046">
    <property type="component" value="Unassembled WGS sequence"/>
</dbReference>